<evidence type="ECO:0000313" key="3">
    <source>
        <dbReference type="Proteomes" id="UP001221558"/>
    </source>
</evidence>
<reference evidence="2 3" key="1">
    <citation type="submission" date="2023-02" db="EMBL/GenBank/DDBJ databases">
        <title>Genome sequence of Sphingobacterium sp. KACC 22765.</title>
        <authorList>
            <person name="Kim S."/>
            <person name="Heo J."/>
            <person name="Kwon S.-W."/>
        </authorList>
    </citation>
    <scope>NUCLEOTIDE SEQUENCE [LARGE SCALE GENOMIC DNA]</scope>
    <source>
        <strain evidence="2 3">KACC 22765</strain>
    </source>
</reference>
<dbReference type="EMBL" id="CP117880">
    <property type="protein sequence ID" value="WDF70203.1"/>
    <property type="molecule type" value="Genomic_DNA"/>
</dbReference>
<dbReference type="SUPFAM" id="SSF53474">
    <property type="entry name" value="alpha/beta-Hydrolases"/>
    <property type="match status" value="1"/>
</dbReference>
<proteinExistence type="predicted"/>
<keyword evidence="3" id="KW-1185">Reference proteome</keyword>
<organism evidence="2 3">
    <name type="scientific">Sphingobacterium oryzagri</name>
    <dbReference type="NCBI Taxonomy" id="3025669"/>
    <lineage>
        <taxon>Bacteria</taxon>
        <taxon>Pseudomonadati</taxon>
        <taxon>Bacteroidota</taxon>
        <taxon>Sphingobacteriia</taxon>
        <taxon>Sphingobacteriales</taxon>
        <taxon>Sphingobacteriaceae</taxon>
        <taxon>Sphingobacterium</taxon>
    </lineage>
</organism>
<dbReference type="Proteomes" id="UP001221558">
    <property type="component" value="Chromosome"/>
</dbReference>
<dbReference type="Pfam" id="PF00561">
    <property type="entry name" value="Abhydrolase_1"/>
    <property type="match status" value="1"/>
</dbReference>
<evidence type="ECO:0000259" key="1">
    <source>
        <dbReference type="Pfam" id="PF00561"/>
    </source>
</evidence>
<dbReference type="Gene3D" id="3.40.50.1820">
    <property type="entry name" value="alpha/beta hydrolase"/>
    <property type="match status" value="1"/>
</dbReference>
<dbReference type="InterPro" id="IPR029058">
    <property type="entry name" value="AB_hydrolase_fold"/>
</dbReference>
<accession>A0ABY7WKT6</accession>
<dbReference type="RefSeq" id="WP_274268912.1">
    <property type="nucleotide sequence ID" value="NZ_CP117880.1"/>
</dbReference>
<name>A0ABY7WKT6_9SPHI</name>
<protein>
    <recommendedName>
        <fullName evidence="1">AB hydrolase-1 domain-containing protein</fullName>
    </recommendedName>
</protein>
<gene>
    <name evidence="2" type="ORF">PQ465_07445</name>
</gene>
<dbReference type="InterPro" id="IPR000073">
    <property type="entry name" value="AB_hydrolase_1"/>
</dbReference>
<sequence>MQLKQNYPIVLIHGTAAKDNTLFWGRIPSALRQQGFTVYYGKTDAWGSIAHNAQMLRNNLLKIAAETPVEKFHLIGHSKGAIDARYMISSLATSDIVASLTSVSTPHQGTPLADYIMENRFLNHPIARILLQGYAQCFGDSQPVPMDLIRSLSTQEMTAFNTQNPDHPRIFYQSYSSTMWRPQDDLFYLPTYTFLKNKVGDNDGIVPLASARWGEQFTPIVGATRGLSHAEVTDMKRRKIAGIKIPNIYLDMIRSLQERNF</sequence>
<feature type="domain" description="AB hydrolase-1" evidence="1">
    <location>
        <begin position="7"/>
        <end position="121"/>
    </location>
</feature>
<evidence type="ECO:0000313" key="2">
    <source>
        <dbReference type="EMBL" id="WDF70203.1"/>
    </source>
</evidence>